<dbReference type="InterPro" id="IPR057661">
    <property type="entry name" value="RsdA/BaiN/AoA(So)_Rossmann"/>
</dbReference>
<dbReference type="InterPro" id="IPR023166">
    <property type="entry name" value="BaiN-like_dom_sf"/>
</dbReference>
<evidence type="ECO:0000259" key="5">
    <source>
        <dbReference type="Pfam" id="PF22780"/>
    </source>
</evidence>
<dbReference type="Gene3D" id="2.40.30.10">
    <property type="entry name" value="Translation factors"/>
    <property type="match status" value="1"/>
</dbReference>
<dbReference type="PRINTS" id="PR00411">
    <property type="entry name" value="PNDRDTASEI"/>
</dbReference>
<dbReference type="PANTHER" id="PTHR42887:SF2">
    <property type="entry name" value="OS12G0638800 PROTEIN"/>
    <property type="match status" value="1"/>
</dbReference>
<dbReference type="Pfam" id="PF03486">
    <property type="entry name" value="HI0933_like"/>
    <property type="match status" value="1"/>
</dbReference>
<evidence type="ECO:0000259" key="4">
    <source>
        <dbReference type="Pfam" id="PF03486"/>
    </source>
</evidence>
<dbReference type="RefSeq" id="WP_176239486.1">
    <property type="nucleotide sequence ID" value="NZ_AP024412.1"/>
</dbReference>
<dbReference type="InterPro" id="IPR036188">
    <property type="entry name" value="FAD/NAD-bd_sf"/>
</dbReference>
<feature type="domain" description="RsdA/BaiN/AoA(So)-like Rossmann fold-like" evidence="4">
    <location>
        <begin position="4"/>
        <end position="398"/>
    </location>
</feature>
<comment type="cofactor">
    <cofactor evidence="1">
        <name>FAD</name>
        <dbReference type="ChEBI" id="CHEBI:57692"/>
    </cofactor>
</comment>
<dbReference type="AlphaFoldDB" id="A0A7U9TIP6"/>
<evidence type="ECO:0008006" key="8">
    <source>
        <dbReference type="Google" id="ProtNLM"/>
    </source>
</evidence>
<dbReference type="PRINTS" id="PR00368">
    <property type="entry name" value="FADPNR"/>
</dbReference>
<dbReference type="Pfam" id="PF22780">
    <property type="entry name" value="HI0933_like_1st"/>
    <property type="match status" value="1"/>
</dbReference>
<name>A0A7U9TIP6_9MOLU</name>
<keyword evidence="2" id="KW-0285">Flavoprotein</keyword>
<keyword evidence="7" id="KW-1185">Reference proteome</keyword>
<evidence type="ECO:0000313" key="6">
    <source>
        <dbReference type="EMBL" id="BCR36844.1"/>
    </source>
</evidence>
<dbReference type="NCBIfam" id="TIGR00275">
    <property type="entry name" value="aminoacetone oxidase family FAD-binding enzyme"/>
    <property type="match status" value="1"/>
</dbReference>
<evidence type="ECO:0000256" key="2">
    <source>
        <dbReference type="ARBA" id="ARBA00022630"/>
    </source>
</evidence>
<dbReference type="EMBL" id="AP024412">
    <property type="protein sequence ID" value="BCR36844.1"/>
    <property type="molecule type" value="Genomic_DNA"/>
</dbReference>
<dbReference type="Gene3D" id="1.10.8.260">
    <property type="entry name" value="HI0933 insert domain-like"/>
    <property type="match status" value="1"/>
</dbReference>
<dbReference type="SUPFAM" id="SSF160996">
    <property type="entry name" value="HI0933 insert domain-like"/>
    <property type="match status" value="1"/>
</dbReference>
<evidence type="ECO:0000256" key="3">
    <source>
        <dbReference type="ARBA" id="ARBA00022827"/>
    </source>
</evidence>
<evidence type="ECO:0000256" key="1">
    <source>
        <dbReference type="ARBA" id="ARBA00001974"/>
    </source>
</evidence>
<dbReference type="KEGG" id="manr:MPAN_017370"/>
<keyword evidence="3" id="KW-0274">FAD</keyword>
<dbReference type="Proteomes" id="UP000620133">
    <property type="component" value="Chromosome"/>
</dbReference>
<gene>
    <name evidence="6" type="ORF">MPAN_017370</name>
</gene>
<dbReference type="InterPro" id="IPR055178">
    <property type="entry name" value="RsdA/BaiN/AoA(So)-like_dom"/>
</dbReference>
<protein>
    <recommendedName>
        <fullName evidence="8">Flavoprotein</fullName>
    </recommendedName>
</protein>
<organism evidence="6 7">
    <name type="scientific">Mariniplasma anaerobium</name>
    <dbReference type="NCBI Taxonomy" id="2735436"/>
    <lineage>
        <taxon>Bacteria</taxon>
        <taxon>Bacillati</taxon>
        <taxon>Mycoplasmatota</taxon>
        <taxon>Mollicutes</taxon>
        <taxon>Acholeplasmatales</taxon>
        <taxon>Acholeplasmataceae</taxon>
        <taxon>Mariniplasma</taxon>
    </lineage>
</organism>
<dbReference type="PANTHER" id="PTHR42887">
    <property type="entry name" value="OS12G0638800 PROTEIN"/>
    <property type="match status" value="1"/>
</dbReference>
<dbReference type="InterPro" id="IPR004792">
    <property type="entry name" value="BaiN-like"/>
</dbReference>
<proteinExistence type="predicted"/>
<evidence type="ECO:0000313" key="7">
    <source>
        <dbReference type="Proteomes" id="UP000620133"/>
    </source>
</evidence>
<accession>A0A7U9TIP6</accession>
<sequence length="404" mass="45868">MIYDAIIIGGGPAGLMAANQFEKEKINFLLLEKNEKCGKKLLLTGGRRCNVTNHLSVRDFIDTLTFKHKRFLYPALETFGSQQVISFFDAQGLELVLENDFKYFPKTEKSLSVLEALTKDIKDHHIKYNQSVKEIHKKGMLYRVIAKEDEYFAKNVIVATGSNSFPSTGSSGDGLVFAKYLGINYFEFSPAETHVYSNQIKDEFIELQGVSLVQKTVKIKQLKKSYKGDLLFTHFGLSGPVIMHLAEFIDQDIKLNHQSIIEFSFVDMNFEQLMEKISSHNDKQLHKVLEMYATKRIVEVLLKYLNIESKKIIEIKKKDLNKVCQLFTAFEVVIDKVEDKEKAYVNKGGIDTKALDPKSMQVKASKGLYFIGEVTDLHGPIGGYNITIALSTGYLSAQHIIHNR</sequence>
<dbReference type="Gene3D" id="3.50.50.60">
    <property type="entry name" value="FAD/NAD(P)-binding domain"/>
    <property type="match status" value="1"/>
</dbReference>
<feature type="domain" description="RsdA/BaiN/AoA(So)-like insert" evidence="5">
    <location>
        <begin position="201"/>
        <end position="345"/>
    </location>
</feature>
<dbReference type="SUPFAM" id="SSF51905">
    <property type="entry name" value="FAD/NAD(P)-binding domain"/>
    <property type="match status" value="1"/>
</dbReference>
<reference evidence="6" key="1">
    <citation type="submission" date="2021-01" db="EMBL/GenBank/DDBJ databases">
        <title>Draft genome sequence of Acholeplasmataceae bacterium strain Mahy22.</title>
        <authorList>
            <person name="Watanabe M."/>
            <person name="Kojima H."/>
            <person name="Fukui M."/>
        </authorList>
    </citation>
    <scope>NUCLEOTIDE SEQUENCE</scope>
    <source>
        <strain evidence="6">Mahy22</strain>
    </source>
</reference>